<feature type="domain" description="Core" evidence="5">
    <location>
        <begin position="8"/>
        <end position="108"/>
    </location>
</feature>
<dbReference type="GO" id="GO:0051537">
    <property type="term" value="F:2 iron, 2 sulfur cluster binding"/>
    <property type="evidence" value="ECO:0007669"/>
    <property type="project" value="TreeGrafter"/>
</dbReference>
<evidence type="ECO:0000256" key="1">
    <source>
        <dbReference type="ARBA" id="ARBA00022723"/>
    </source>
</evidence>
<dbReference type="FunFam" id="2.60.300.12:FF:000002">
    <property type="entry name" value="Iron-sulfur cluster insertion protein ErpA"/>
    <property type="match status" value="1"/>
</dbReference>
<dbReference type="GO" id="GO:0005506">
    <property type="term" value="F:iron ion binding"/>
    <property type="evidence" value="ECO:0007669"/>
    <property type="project" value="UniProtKB-UniRule"/>
</dbReference>
<dbReference type="GO" id="GO:0016226">
    <property type="term" value="P:iron-sulfur cluster assembly"/>
    <property type="evidence" value="ECO:0007669"/>
    <property type="project" value="UniProtKB-UniRule"/>
</dbReference>
<dbReference type="HAMAP" id="MF_01380">
    <property type="entry name" value="Fe_S_insert_ErpA"/>
    <property type="match status" value="1"/>
</dbReference>
<dbReference type="AlphaFoldDB" id="A0A291B9P0"/>
<evidence type="ECO:0000313" key="6">
    <source>
        <dbReference type="EMBL" id="ATF09697.1"/>
    </source>
</evidence>
<keyword evidence="3 4" id="KW-0411">Iron-sulfur</keyword>
<evidence type="ECO:0000256" key="2">
    <source>
        <dbReference type="ARBA" id="ARBA00023004"/>
    </source>
</evidence>
<dbReference type="NCBIfam" id="NF010147">
    <property type="entry name" value="PRK13623.1"/>
    <property type="match status" value="1"/>
</dbReference>
<organism evidence="6 7">
    <name type="scientific">Candidatus Enterovibrio altilux</name>
    <dbReference type="NCBI Taxonomy" id="1927128"/>
    <lineage>
        <taxon>Bacteria</taxon>
        <taxon>Pseudomonadati</taxon>
        <taxon>Pseudomonadota</taxon>
        <taxon>Gammaproteobacteria</taxon>
        <taxon>Vibrionales</taxon>
        <taxon>Vibrionaceae</taxon>
        <taxon>Enterovibrio</taxon>
    </lineage>
</organism>
<dbReference type="NCBIfam" id="TIGR00049">
    <property type="entry name" value="iron-sulfur cluster assembly accessory protein"/>
    <property type="match status" value="1"/>
</dbReference>
<keyword evidence="1 4" id="KW-0479">Metal-binding</keyword>
<dbReference type="GO" id="GO:0005829">
    <property type="term" value="C:cytosol"/>
    <property type="evidence" value="ECO:0007669"/>
    <property type="project" value="TreeGrafter"/>
</dbReference>
<feature type="binding site" evidence="4">
    <location>
        <position position="107"/>
    </location>
    <ligand>
        <name>iron-sulfur cluster</name>
        <dbReference type="ChEBI" id="CHEBI:30408"/>
    </ligand>
</feature>
<dbReference type="Gene3D" id="2.60.300.12">
    <property type="entry name" value="HesB-like domain"/>
    <property type="match status" value="1"/>
</dbReference>
<reference evidence="7" key="1">
    <citation type="submission" date="2017-04" db="EMBL/GenBank/DDBJ databases">
        <title>Genome evolution of the luminous symbionts of deep sea anglerfish.</title>
        <authorList>
            <person name="Hendry T.A."/>
        </authorList>
    </citation>
    <scope>NUCLEOTIDE SEQUENCE [LARGE SCALE GENOMIC DNA]</scope>
</reference>
<dbReference type="InterPro" id="IPR000361">
    <property type="entry name" value="ATAP_core_dom"/>
</dbReference>
<dbReference type="PANTHER" id="PTHR43011:SF1">
    <property type="entry name" value="IRON-SULFUR CLUSTER ASSEMBLY 2 HOMOLOG, MITOCHONDRIAL"/>
    <property type="match status" value="1"/>
</dbReference>
<keyword evidence="7" id="KW-1185">Reference proteome</keyword>
<dbReference type="Proteomes" id="UP000218160">
    <property type="component" value="Chromosome 1"/>
</dbReference>
<comment type="subunit">
    <text evidence="4">Homodimer.</text>
</comment>
<dbReference type="PROSITE" id="PS01152">
    <property type="entry name" value="HESB"/>
    <property type="match status" value="1"/>
</dbReference>
<dbReference type="GO" id="GO:0051539">
    <property type="term" value="F:4 iron, 4 sulfur cluster binding"/>
    <property type="evidence" value="ECO:0007669"/>
    <property type="project" value="TreeGrafter"/>
</dbReference>
<evidence type="ECO:0000256" key="3">
    <source>
        <dbReference type="ARBA" id="ARBA00023014"/>
    </source>
</evidence>
<evidence type="ECO:0000259" key="5">
    <source>
        <dbReference type="Pfam" id="PF01521"/>
    </source>
</evidence>
<dbReference type="EMBL" id="CP020660">
    <property type="protein sequence ID" value="ATF09697.1"/>
    <property type="molecule type" value="Genomic_DNA"/>
</dbReference>
<name>A0A291B9P0_9GAMM</name>
<comment type="similarity">
    <text evidence="4">Belongs to the HesB/IscA family.</text>
</comment>
<dbReference type="SUPFAM" id="SSF89360">
    <property type="entry name" value="HesB-like domain"/>
    <property type="match status" value="1"/>
</dbReference>
<sequence>MSNMNLPLQFSETAANKVKTLLQEENNPNLKLRVYITGGGCSGFQYGFTFDESINDGDMTIEKSGVTLVVDPMSLQYLIGGIVDYTEGLQGSCFFVNNPNATMTCGCGSSFSV</sequence>
<comment type="function">
    <text evidence="4">Required for insertion of 4Fe-4S clusters for at least IspG.</text>
</comment>
<evidence type="ECO:0000256" key="4">
    <source>
        <dbReference type="HAMAP-Rule" id="MF_01380"/>
    </source>
</evidence>
<gene>
    <name evidence="4" type="primary">erpA</name>
    <name evidence="6" type="ORF">BTN50_1208</name>
</gene>
<keyword evidence="2 4" id="KW-0408">Iron</keyword>
<proteinExistence type="inferred from homology"/>
<dbReference type="Pfam" id="PF01521">
    <property type="entry name" value="Fe-S_biosyn"/>
    <property type="match status" value="1"/>
</dbReference>
<dbReference type="RefSeq" id="WP_096619271.1">
    <property type="nucleotide sequence ID" value="NZ_CP020660.1"/>
</dbReference>
<dbReference type="InterPro" id="IPR023063">
    <property type="entry name" value="ErpA_proteobact"/>
</dbReference>
<evidence type="ECO:0000313" key="7">
    <source>
        <dbReference type="Proteomes" id="UP000218160"/>
    </source>
</evidence>
<accession>A0A291B9P0</accession>
<dbReference type="PANTHER" id="PTHR43011">
    <property type="entry name" value="IRON-SULFUR CLUSTER ASSEMBLY 2 HOMOLOG, MITOCHONDRIAL"/>
    <property type="match status" value="1"/>
</dbReference>
<protein>
    <recommendedName>
        <fullName evidence="4">Iron-sulfur cluster insertion protein ErpA</fullName>
    </recommendedName>
</protein>
<feature type="binding site" evidence="4">
    <location>
        <position position="41"/>
    </location>
    <ligand>
        <name>iron-sulfur cluster</name>
        <dbReference type="ChEBI" id="CHEBI:30408"/>
    </ligand>
</feature>
<comment type="cofactor">
    <cofactor evidence="4">
        <name>iron-sulfur cluster</name>
        <dbReference type="ChEBI" id="CHEBI:30408"/>
    </cofactor>
    <text evidence="4">Binds 1 iron-sulfur cluster per subunit.</text>
</comment>
<dbReference type="InterPro" id="IPR016092">
    <property type="entry name" value="ATAP"/>
</dbReference>
<dbReference type="KEGG" id="elux:BTN50_1208"/>
<dbReference type="InterPro" id="IPR017870">
    <property type="entry name" value="FeS_cluster_insertion_CS"/>
</dbReference>
<feature type="binding site" evidence="4">
    <location>
        <position position="105"/>
    </location>
    <ligand>
        <name>iron-sulfur cluster</name>
        <dbReference type="ChEBI" id="CHEBI:30408"/>
    </ligand>
</feature>
<dbReference type="InterPro" id="IPR035903">
    <property type="entry name" value="HesB-like_dom_sf"/>
</dbReference>